<reference evidence="3" key="1">
    <citation type="submission" date="2016-10" db="EMBL/GenBank/DDBJ databases">
        <authorList>
            <person name="Varghese N."/>
            <person name="Submissions S."/>
        </authorList>
    </citation>
    <scope>NUCLEOTIDE SEQUENCE [LARGE SCALE GENOMIC DNA]</scope>
    <source>
        <strain evidence="3">CGMCC 1.10657</strain>
    </source>
</reference>
<dbReference type="PANTHER" id="PTHR48079:SF6">
    <property type="entry name" value="NAD(P)-BINDING DOMAIN-CONTAINING PROTEIN-RELATED"/>
    <property type="match status" value="1"/>
</dbReference>
<evidence type="ECO:0000313" key="2">
    <source>
        <dbReference type="EMBL" id="SDZ86269.1"/>
    </source>
</evidence>
<dbReference type="PANTHER" id="PTHR48079">
    <property type="entry name" value="PROTEIN YEEZ"/>
    <property type="match status" value="1"/>
</dbReference>
<protein>
    <submittedName>
        <fullName evidence="2">Nucleoside-diphosphate-sugar epimerase</fullName>
    </submittedName>
</protein>
<dbReference type="RefSeq" id="WP_091385443.1">
    <property type="nucleotide sequence ID" value="NZ_FNQO01000001.1"/>
</dbReference>
<organism evidence="2 3">
    <name type="scientific">Microbulbifer marinus</name>
    <dbReference type="NCBI Taxonomy" id="658218"/>
    <lineage>
        <taxon>Bacteria</taxon>
        <taxon>Pseudomonadati</taxon>
        <taxon>Pseudomonadota</taxon>
        <taxon>Gammaproteobacteria</taxon>
        <taxon>Cellvibrionales</taxon>
        <taxon>Microbulbiferaceae</taxon>
        <taxon>Microbulbifer</taxon>
    </lineage>
</organism>
<dbReference type="EMBL" id="FNQO01000001">
    <property type="protein sequence ID" value="SDZ86269.1"/>
    <property type="molecule type" value="Genomic_DNA"/>
</dbReference>
<evidence type="ECO:0000313" key="3">
    <source>
        <dbReference type="Proteomes" id="UP000198658"/>
    </source>
</evidence>
<dbReference type="AlphaFoldDB" id="A0A1H3WGJ9"/>
<dbReference type="Proteomes" id="UP000198658">
    <property type="component" value="Unassembled WGS sequence"/>
</dbReference>
<evidence type="ECO:0000259" key="1">
    <source>
        <dbReference type="Pfam" id="PF01370"/>
    </source>
</evidence>
<name>A0A1H3WGJ9_9GAMM</name>
<accession>A0A1H3WGJ9</accession>
<gene>
    <name evidence="2" type="ORF">SAMN05216562_0842</name>
</gene>
<dbReference type="InterPro" id="IPR051783">
    <property type="entry name" value="NAD(P)-dependent_oxidoreduct"/>
</dbReference>
<dbReference type="GO" id="GO:0004029">
    <property type="term" value="F:aldehyde dehydrogenase (NAD+) activity"/>
    <property type="evidence" value="ECO:0007669"/>
    <property type="project" value="TreeGrafter"/>
</dbReference>
<proteinExistence type="predicted"/>
<dbReference type="SUPFAM" id="SSF51735">
    <property type="entry name" value="NAD(P)-binding Rossmann-fold domains"/>
    <property type="match status" value="1"/>
</dbReference>
<dbReference type="OrthoDB" id="9795415at2"/>
<dbReference type="STRING" id="658218.SAMN05216562_0842"/>
<feature type="domain" description="NAD-dependent epimerase/dehydratase" evidence="1">
    <location>
        <begin position="5"/>
        <end position="218"/>
    </location>
</feature>
<dbReference type="Gene3D" id="3.40.50.720">
    <property type="entry name" value="NAD(P)-binding Rossmann-like Domain"/>
    <property type="match status" value="1"/>
</dbReference>
<dbReference type="GO" id="GO:0005737">
    <property type="term" value="C:cytoplasm"/>
    <property type="evidence" value="ECO:0007669"/>
    <property type="project" value="TreeGrafter"/>
</dbReference>
<dbReference type="InterPro" id="IPR036291">
    <property type="entry name" value="NAD(P)-bd_dom_sf"/>
</dbReference>
<dbReference type="InterPro" id="IPR001509">
    <property type="entry name" value="Epimerase_deHydtase"/>
</dbReference>
<sequence>MARWVVIGGTGYIGEALCRRLSSSGQRVLSVSRAPSGPQNCDHQPLSLSPDGDFSSLFQSGDRVVYAAGMARRSDCERRPDLARWLNSDCPLELLRCAEAAGAESFTYLSSVKALCPPGGRVADEHCGSPAQDAYGRSKWLGEQQLLSEQSRCRVNLIRPAAVYGVDEGIAEVGGKAGRWRGRLHLLGRLAPILPASGRRSFIHLGDLVRAIILLAQAEQCDREVFIAAEPNYYDLANIIQALTGARARTSRRLTSLLLAPARPLRRLSIVRTLLELEQSELYSAARLRRALPWRAKERYSQFLRGIA</sequence>
<dbReference type="Pfam" id="PF01370">
    <property type="entry name" value="Epimerase"/>
    <property type="match status" value="1"/>
</dbReference>
<keyword evidence="3" id="KW-1185">Reference proteome</keyword>